<protein>
    <recommendedName>
        <fullName evidence="1">CHAT domain-containing protein</fullName>
    </recommendedName>
</protein>
<dbReference type="EMBL" id="LCWV01000130">
    <property type="protein sequence ID" value="PWI63990.1"/>
    <property type="molecule type" value="Genomic_DNA"/>
</dbReference>
<dbReference type="PANTHER" id="PTHR19959">
    <property type="entry name" value="KINESIN LIGHT CHAIN"/>
    <property type="match status" value="1"/>
</dbReference>
<evidence type="ECO:0000259" key="1">
    <source>
        <dbReference type="Pfam" id="PF12770"/>
    </source>
</evidence>
<dbReference type="Pfam" id="PF12770">
    <property type="entry name" value="CHAT"/>
    <property type="match status" value="1"/>
</dbReference>
<reference evidence="2 3" key="1">
    <citation type="journal article" date="2016" name="Front. Microbiol.">
        <title>Genome and transcriptome sequences reveal the specific parasitism of the nematophagous Purpureocillium lilacinum 36-1.</title>
        <authorList>
            <person name="Xie J."/>
            <person name="Li S."/>
            <person name="Mo C."/>
            <person name="Xiao X."/>
            <person name="Peng D."/>
            <person name="Wang G."/>
            <person name="Xiao Y."/>
        </authorList>
    </citation>
    <scope>NUCLEOTIDE SEQUENCE [LARGE SCALE GENOMIC DNA]</scope>
    <source>
        <strain evidence="2 3">36-1</strain>
    </source>
</reference>
<dbReference type="Gene3D" id="1.25.40.10">
    <property type="entry name" value="Tetratricopeptide repeat domain"/>
    <property type="match status" value="3"/>
</dbReference>
<dbReference type="AlphaFoldDB" id="A0A2U3DP12"/>
<sequence>MDIHELAHQFEISDDGVREVLAALAVKAYNEFTGTGNRASIDKAVQFARGSIDDGTGAHVRPIERLSNLVVMLQSRYKTTGEIADLFEAAMVARQAVDLTSTNHPDRVGRLITLGVIIESRYERTGNTADLAEAIAVSKQAVDIMPAGHPGRAAYMNNLGIKLYSLCQETGDMAHLGEAIAVIRQALDSAPTDHAYRTVLLNNLADGLWLRYQRTGQMTDLEEAITAARQAVESTPADHPSRTARLNSLEKKLQRRYERKGEAADLEEAIVVARQAVESTPADHSDRAILLSSLGGSLWSLYERTGETADLEQSVTTARQAVRLTPVDYPGRAAMLSNLGNTLERQYERSGQITDLEEAITVAGQAVDFTTADHPHRATCLNSLGSKLMRRYERTSELADLERSVTVAREVVDMTVAEKIGRGDWLNNLGINLLKRYERTGKMGDLEDAIRVCRQAVESTPANNPNRTACLNNLGINLQRRYERTGQIADLEEATIVTRKAVDSTPADHPDRAGRLTNLGNILLRRYERMGEMANLEEAIAVARQAIHIIPADHLDRAAHLSSLGTKLRCLRSIGDMDSLDEAIMVARQAVDTTSVDSVYRADRLNALGNCLLARYERMGKMATKLAAIILAMQELKSSPADHSGQAVRLTNLRNSVWSRYELQRGGMADLEEAIGLARQAVDSTPFDHPNRALFLGSLGGKLRGRYERTGDMADLEEASSRFHTAWGCQAAIPFHRVRAAARCLPLLAILSKIDSAIPLGLAVLNLLPVVSTKLLDRSDQQFVMSTFAGVAADVCACLLAADQIDDALESLERGRAIIIGQLVDGRGDLSSLRHDHPGIACRYERLRDEINKTSSDVTQEAKRAQAAKRRREAMAEFDECVKEIRGLAGHERFLLGQTVAEMQECAIGGTIVVVNITDFRSDAILVSKTAIRTLNLPRLLASDARAWLCEKWTGRDVRRKDRAKKNKDYLKYLRWLWDGCVKLVLDAVDTGHTPDALPRIWWVGTGLGSSMPFHAAGVHSPGSSENAFCKAVSSYTPSIKTLGYAHCRARATESLQASILIATMPTTPVDTSRPNPGKLCDLPGVVIEEERVRALLAGNIPVQSLKSPSAGHVIDRVRQCSIAHFACHGSTDHADPSNSALIFQRQDDQELKQDRLTVRLVSELSLAGAHIAYLSACSTAENKAARLSDEVIHVVSGFQVAGFPHVVGCLWPSIDRVCVEVASGFYQSLFRRGKEVVCWNGQAVACAVREAVMAVRETEMDAPLVWAQFVHFGV</sequence>
<dbReference type="Pfam" id="PF13374">
    <property type="entry name" value="TPR_10"/>
    <property type="match status" value="3"/>
</dbReference>
<evidence type="ECO:0000313" key="2">
    <source>
        <dbReference type="EMBL" id="PWI63990.1"/>
    </source>
</evidence>
<dbReference type="InterPro" id="IPR024983">
    <property type="entry name" value="CHAT_dom"/>
</dbReference>
<accession>A0A2U3DP12</accession>
<dbReference type="InterPro" id="IPR011990">
    <property type="entry name" value="TPR-like_helical_dom_sf"/>
</dbReference>
<name>A0A2U3DP12_PURLI</name>
<dbReference type="SUPFAM" id="SSF48452">
    <property type="entry name" value="TPR-like"/>
    <property type="match status" value="2"/>
</dbReference>
<proteinExistence type="predicted"/>
<dbReference type="PANTHER" id="PTHR19959:SF119">
    <property type="entry name" value="FUNGAL LIPASE-LIKE DOMAIN-CONTAINING PROTEIN"/>
    <property type="match status" value="1"/>
</dbReference>
<feature type="domain" description="CHAT" evidence="1">
    <location>
        <begin position="972"/>
        <end position="1274"/>
    </location>
</feature>
<dbReference type="Proteomes" id="UP000245956">
    <property type="component" value="Unassembled WGS sequence"/>
</dbReference>
<gene>
    <name evidence="2" type="ORF">PCL_01194</name>
</gene>
<organism evidence="2 3">
    <name type="scientific">Purpureocillium lilacinum</name>
    <name type="common">Paecilomyces lilacinus</name>
    <dbReference type="NCBI Taxonomy" id="33203"/>
    <lineage>
        <taxon>Eukaryota</taxon>
        <taxon>Fungi</taxon>
        <taxon>Dikarya</taxon>
        <taxon>Ascomycota</taxon>
        <taxon>Pezizomycotina</taxon>
        <taxon>Sordariomycetes</taxon>
        <taxon>Hypocreomycetidae</taxon>
        <taxon>Hypocreales</taxon>
        <taxon>Ophiocordycipitaceae</taxon>
        <taxon>Purpureocillium</taxon>
    </lineage>
</organism>
<comment type="caution">
    <text evidence="2">The sequence shown here is derived from an EMBL/GenBank/DDBJ whole genome shotgun (WGS) entry which is preliminary data.</text>
</comment>
<evidence type="ECO:0000313" key="3">
    <source>
        <dbReference type="Proteomes" id="UP000245956"/>
    </source>
</evidence>